<dbReference type="InterPro" id="IPR027417">
    <property type="entry name" value="P-loop_NTPase"/>
</dbReference>
<organism evidence="9 10">
    <name type="scientific">Mya arenaria</name>
    <name type="common">Soft-shell clam</name>
    <dbReference type="NCBI Taxonomy" id="6604"/>
    <lineage>
        <taxon>Eukaryota</taxon>
        <taxon>Metazoa</taxon>
        <taxon>Spiralia</taxon>
        <taxon>Lophotrochozoa</taxon>
        <taxon>Mollusca</taxon>
        <taxon>Bivalvia</taxon>
        <taxon>Autobranchia</taxon>
        <taxon>Heteroconchia</taxon>
        <taxon>Euheterodonta</taxon>
        <taxon>Imparidentia</taxon>
        <taxon>Neoheterodontei</taxon>
        <taxon>Myida</taxon>
        <taxon>Myoidea</taxon>
        <taxon>Myidae</taxon>
        <taxon>Mya</taxon>
    </lineage>
</organism>
<evidence type="ECO:0000256" key="2">
    <source>
        <dbReference type="ARBA" id="ARBA00022741"/>
    </source>
</evidence>
<dbReference type="Gene3D" id="3.40.50.300">
    <property type="entry name" value="P-loop containing nucleotide triphosphate hydrolases"/>
    <property type="match status" value="2"/>
</dbReference>
<evidence type="ECO:0000256" key="6">
    <source>
        <dbReference type="SAM" id="MobiDB-lite"/>
    </source>
</evidence>
<keyword evidence="3" id="KW-0378">Hydrolase</keyword>
<dbReference type="Proteomes" id="UP001164746">
    <property type="component" value="Chromosome 1"/>
</dbReference>
<evidence type="ECO:0000313" key="9">
    <source>
        <dbReference type="EMBL" id="WAQ94700.1"/>
    </source>
</evidence>
<dbReference type="Pfam" id="PF00270">
    <property type="entry name" value="DEAD"/>
    <property type="match status" value="1"/>
</dbReference>
<dbReference type="EC" id="3.6.4.13" evidence="1"/>
<feature type="region of interest" description="Disordered" evidence="6">
    <location>
        <begin position="425"/>
        <end position="456"/>
    </location>
</feature>
<dbReference type="SMART" id="SM00487">
    <property type="entry name" value="DEXDc"/>
    <property type="match status" value="1"/>
</dbReference>
<feature type="domain" description="Helicase ATP-binding" evidence="7">
    <location>
        <begin position="78"/>
        <end position="199"/>
    </location>
</feature>
<reference evidence="9" key="1">
    <citation type="submission" date="2022-11" db="EMBL/GenBank/DDBJ databases">
        <title>Centuries of genome instability and evolution in soft-shell clam transmissible cancer (bioRxiv).</title>
        <authorList>
            <person name="Hart S.F.M."/>
            <person name="Yonemitsu M.A."/>
            <person name="Giersch R.M."/>
            <person name="Beal B.F."/>
            <person name="Arriagada G."/>
            <person name="Davis B.W."/>
            <person name="Ostrander E.A."/>
            <person name="Goff S.P."/>
            <person name="Metzger M.J."/>
        </authorList>
    </citation>
    <scope>NUCLEOTIDE SEQUENCE</scope>
    <source>
        <strain evidence="9">MELC-2E11</strain>
        <tissue evidence="9">Siphon/mantle</tissue>
    </source>
</reference>
<dbReference type="InterPro" id="IPR014001">
    <property type="entry name" value="Helicase_ATP-bd"/>
</dbReference>
<dbReference type="InterPro" id="IPR011545">
    <property type="entry name" value="DEAD/DEAH_box_helicase_dom"/>
</dbReference>
<dbReference type="EMBL" id="CP111012">
    <property type="protein sequence ID" value="WAQ94700.1"/>
    <property type="molecule type" value="Genomic_DNA"/>
</dbReference>
<evidence type="ECO:0000313" key="10">
    <source>
        <dbReference type="Proteomes" id="UP001164746"/>
    </source>
</evidence>
<accession>A0ABY7DI60</accession>
<dbReference type="SMART" id="SM00490">
    <property type="entry name" value="HELICc"/>
    <property type="match status" value="1"/>
</dbReference>
<dbReference type="PANTHER" id="PTHR47958">
    <property type="entry name" value="ATP-DEPENDENT RNA HELICASE DBP3"/>
    <property type="match status" value="1"/>
</dbReference>
<evidence type="ECO:0000259" key="7">
    <source>
        <dbReference type="PROSITE" id="PS51192"/>
    </source>
</evidence>
<dbReference type="InterPro" id="IPR001650">
    <property type="entry name" value="Helicase_C-like"/>
</dbReference>
<feature type="region of interest" description="Disordered" evidence="6">
    <location>
        <begin position="386"/>
        <end position="411"/>
    </location>
</feature>
<dbReference type="CDD" id="cd18787">
    <property type="entry name" value="SF2_C_DEAD"/>
    <property type="match status" value="1"/>
</dbReference>
<protein>
    <recommendedName>
        <fullName evidence="1">RNA helicase</fullName>
        <ecNumber evidence="1">3.6.4.13</ecNumber>
    </recommendedName>
</protein>
<gene>
    <name evidence="9" type="ORF">MAR_007171</name>
</gene>
<evidence type="ECO:0000256" key="5">
    <source>
        <dbReference type="ARBA" id="ARBA00022840"/>
    </source>
</evidence>
<dbReference type="PROSITE" id="PS51194">
    <property type="entry name" value="HELICASE_CTER"/>
    <property type="match status" value="1"/>
</dbReference>
<name>A0ABY7DI60_MYAAR</name>
<sequence>MEENPMAGIQADEAEDLNVEYDNEGNIIYVEKNKIIEPLPPIDHSDIDYGPFERNFYEEHPDIAKLSEQNLVELREKLGIRIYQECRRFGKVYNIQTVCAYGGGSMWEQQKACQEGAEIIVATPGRLIDLVKKKATNLKRVTYLVYDEADRMFDMGFEPQVRSIANHVRPSRQTLLFSATFRRKVEKLARDILADPVRVVQGEAGVANEDVTQIVEILPPGPAKWTWLVKRLVEMSTLGSVLIFVTRKANSEELAANLRSRDFKALLLHGDMSQMERNEVIHAFKKKEVPILVATDVAARGLDIPSIKTVVNYDVARDIDTHTHRVGRTGRAGEKGFAFTLVTEKDKEFAGALVRNLEDANQNVPQPLIDLAMQCPWFRGTRIKQSKGKRLMSVPGGSIGQKERPGLGADTSQYKSNFIAATDSAPKTIPVGIHEPENPNPHPDNANKRRKKSRWD</sequence>
<evidence type="ECO:0000256" key="3">
    <source>
        <dbReference type="ARBA" id="ARBA00022801"/>
    </source>
</evidence>
<feature type="domain" description="Helicase C-terminal" evidence="8">
    <location>
        <begin position="227"/>
        <end position="372"/>
    </location>
</feature>
<evidence type="ECO:0000256" key="4">
    <source>
        <dbReference type="ARBA" id="ARBA00022806"/>
    </source>
</evidence>
<evidence type="ECO:0000259" key="8">
    <source>
        <dbReference type="PROSITE" id="PS51194"/>
    </source>
</evidence>
<evidence type="ECO:0000256" key="1">
    <source>
        <dbReference type="ARBA" id="ARBA00012552"/>
    </source>
</evidence>
<keyword evidence="4" id="KW-0347">Helicase</keyword>
<keyword evidence="5" id="KW-0067">ATP-binding</keyword>
<dbReference type="Pfam" id="PF00271">
    <property type="entry name" value="Helicase_C"/>
    <property type="match status" value="1"/>
</dbReference>
<proteinExistence type="predicted"/>
<dbReference type="PROSITE" id="PS51192">
    <property type="entry name" value="HELICASE_ATP_BIND_1"/>
    <property type="match status" value="1"/>
</dbReference>
<keyword evidence="10" id="KW-1185">Reference proteome</keyword>
<keyword evidence="2" id="KW-0547">Nucleotide-binding</keyword>
<dbReference type="SUPFAM" id="SSF52540">
    <property type="entry name" value="P-loop containing nucleoside triphosphate hydrolases"/>
    <property type="match status" value="1"/>
</dbReference>